<dbReference type="AlphaFoldDB" id="A0A1Y6MDM6"/>
<sequence>MKKLYFALSLVAASLSTSAFADSSIDSNNGEWQDCGPAKVEAIRIEHGAIFAYLNNPSEHWKAWKRIALNKSNKDYMSKPMQLLARSNLSSAQQQQLEEHLRFKTEMQSSQFQSILENALLHNKKVVVRFPGTETCSADNWTSNAVMIQLNK</sequence>
<accession>A0A1Y6MDM6</accession>
<dbReference type="RefSeq" id="WP_087844801.1">
    <property type="nucleotide sequence ID" value="NZ_FYAK01000002.1"/>
</dbReference>
<feature type="signal peptide" evidence="1">
    <location>
        <begin position="1"/>
        <end position="21"/>
    </location>
</feature>
<evidence type="ECO:0000313" key="2">
    <source>
        <dbReference type="EMBL" id="SMY34602.1"/>
    </source>
</evidence>
<keyword evidence="3" id="KW-1185">Reference proteome</keyword>
<organism evidence="2 3">
    <name type="scientific">Photobacterium malacitanum</name>
    <dbReference type="NCBI Taxonomy" id="2204294"/>
    <lineage>
        <taxon>Bacteria</taxon>
        <taxon>Pseudomonadati</taxon>
        <taxon>Pseudomonadota</taxon>
        <taxon>Gammaproteobacteria</taxon>
        <taxon>Vibrionales</taxon>
        <taxon>Vibrionaceae</taxon>
        <taxon>Photobacterium</taxon>
    </lineage>
</organism>
<gene>
    <name evidence="2" type="ORF">PMAL9190_01752</name>
</gene>
<evidence type="ECO:0000256" key="1">
    <source>
        <dbReference type="SAM" id="SignalP"/>
    </source>
</evidence>
<evidence type="ECO:0000313" key="3">
    <source>
        <dbReference type="Proteomes" id="UP000195963"/>
    </source>
</evidence>
<protein>
    <submittedName>
        <fullName evidence="2">Uncharacterized protein</fullName>
    </submittedName>
</protein>
<feature type="chain" id="PRO_5012125050" evidence="1">
    <location>
        <begin position="22"/>
        <end position="152"/>
    </location>
</feature>
<dbReference type="EMBL" id="FYAK01000002">
    <property type="protein sequence ID" value="SMY34602.1"/>
    <property type="molecule type" value="Genomic_DNA"/>
</dbReference>
<proteinExistence type="predicted"/>
<keyword evidence="1" id="KW-0732">Signal</keyword>
<name>A0A1Y6MDM6_9GAMM</name>
<reference evidence="3" key="1">
    <citation type="submission" date="2017-06" db="EMBL/GenBank/DDBJ databases">
        <authorList>
            <person name="Rodrigo-Torres L."/>
            <person name="Arahal R.D."/>
            <person name="Lucena T."/>
        </authorList>
    </citation>
    <scope>NUCLEOTIDE SEQUENCE [LARGE SCALE GENOMIC DNA]</scope>
    <source>
        <strain evidence="3">CECT 9190</strain>
    </source>
</reference>
<dbReference type="Proteomes" id="UP000195963">
    <property type="component" value="Unassembled WGS sequence"/>
</dbReference>